<dbReference type="RefSeq" id="XP_033675744.1">
    <property type="nucleotide sequence ID" value="XM_033826281.1"/>
</dbReference>
<feature type="domain" description="UBR-type" evidence="6">
    <location>
        <begin position="52"/>
        <end position="130"/>
    </location>
</feature>
<gene>
    <name evidence="7" type="ORF">BU26DRAFT_497160</name>
</gene>
<protein>
    <recommendedName>
        <fullName evidence="6">UBR-type domain-containing protein</fullName>
    </recommendedName>
</protein>
<feature type="region of interest" description="Disordered" evidence="5">
    <location>
        <begin position="1"/>
        <end position="28"/>
    </location>
</feature>
<dbReference type="InterPro" id="IPR047506">
    <property type="entry name" value="UBR7-like_UBR-box"/>
</dbReference>
<dbReference type="GeneID" id="54579611"/>
<feature type="compositionally biased region" description="Low complexity" evidence="5">
    <location>
        <begin position="16"/>
        <end position="26"/>
    </location>
</feature>
<evidence type="ECO:0000256" key="3">
    <source>
        <dbReference type="ARBA" id="ARBA00022833"/>
    </source>
</evidence>
<sequence length="574" mass="62054">MAESQSPAIPESKPRSSSVSQASENSQTAAEFIKEQLNLEAEAREALPYQFDTCTRDLGPLRQGLYSCLDCNPPPVNSSDPYVPAAVCYACSISCHGEHTLVELFNKRNFVCDCGTTRLPETAPCTLRMNPATGQKGGVTGEEPAKSNKYNQNFRNRFCGCSENYDPHQEKGTMFQCLGLGTVEDGGCGEDWWHPECVVGLTREEFKKSIEKPKDEKEGSPKTNGIMKEVSVTREEEDVNEHPDARRPSIVTAIAAGIANGNGVDGNDIAAQAEEQDDDNPPLPPSFPLEEDFEYFLCYKCVEAFPWIKKYAGAPGFLPPVYFDASLNSSLNAAQAKEAPAAASETTNGESKKRKADDDEDLATPEIMAPPKRQKSEDPTITLSAIPEDSTTTTTLPLTPKKPDPNACKLPSLPSLPPAAIGTPFSLFLPPSFRTTLCHCSVCFPLLRPHPQLLEEEDVYEPPMSEDGNDAAGSVGTGSLLDRGEAAFNNMDRVRAIQGAMAYAHLKDGLKAFLKPYAESGQAVGAEDIKAYFEKLRGDAEGIKEAAGGAKVSREDGDGDDGAEGDSRREQSGY</sequence>
<feature type="region of interest" description="Disordered" evidence="5">
    <location>
        <begin position="337"/>
        <end position="403"/>
    </location>
</feature>
<keyword evidence="1" id="KW-0479">Metal-binding</keyword>
<keyword evidence="3" id="KW-0862">Zinc</keyword>
<feature type="compositionally biased region" description="Basic and acidic residues" evidence="5">
    <location>
        <begin position="565"/>
        <end position="574"/>
    </location>
</feature>
<dbReference type="GO" id="GO:0008270">
    <property type="term" value="F:zinc ion binding"/>
    <property type="evidence" value="ECO:0007669"/>
    <property type="project" value="UniProtKB-KW"/>
</dbReference>
<reference evidence="7" key="1">
    <citation type="journal article" date="2020" name="Stud. Mycol.">
        <title>101 Dothideomycetes genomes: a test case for predicting lifestyles and emergence of pathogens.</title>
        <authorList>
            <person name="Haridas S."/>
            <person name="Albert R."/>
            <person name="Binder M."/>
            <person name="Bloem J."/>
            <person name="Labutti K."/>
            <person name="Salamov A."/>
            <person name="Andreopoulos B."/>
            <person name="Baker S."/>
            <person name="Barry K."/>
            <person name="Bills G."/>
            <person name="Bluhm B."/>
            <person name="Cannon C."/>
            <person name="Castanera R."/>
            <person name="Culley D."/>
            <person name="Daum C."/>
            <person name="Ezra D."/>
            <person name="Gonzalez J."/>
            <person name="Henrissat B."/>
            <person name="Kuo A."/>
            <person name="Liang C."/>
            <person name="Lipzen A."/>
            <person name="Lutzoni F."/>
            <person name="Magnuson J."/>
            <person name="Mondo S."/>
            <person name="Nolan M."/>
            <person name="Ohm R."/>
            <person name="Pangilinan J."/>
            <person name="Park H.-J."/>
            <person name="Ramirez L."/>
            <person name="Alfaro M."/>
            <person name="Sun H."/>
            <person name="Tritt A."/>
            <person name="Yoshinaga Y."/>
            <person name="Zwiers L.-H."/>
            <person name="Turgeon B."/>
            <person name="Goodwin S."/>
            <person name="Spatafora J."/>
            <person name="Crous P."/>
            <person name="Grigoriev I."/>
        </authorList>
    </citation>
    <scope>NUCLEOTIDE SEQUENCE</scope>
    <source>
        <strain evidence="7">CBS 122368</strain>
    </source>
</reference>
<keyword evidence="2" id="KW-0863">Zinc-finger</keyword>
<evidence type="ECO:0000256" key="5">
    <source>
        <dbReference type="SAM" id="MobiDB-lite"/>
    </source>
</evidence>
<dbReference type="EMBL" id="ML987215">
    <property type="protein sequence ID" value="KAF2240740.1"/>
    <property type="molecule type" value="Genomic_DNA"/>
</dbReference>
<dbReference type="PANTHER" id="PTHR13513:SF9">
    <property type="entry name" value="E3 UBIQUITIN-PROTEIN LIGASE UBR7-RELATED"/>
    <property type="match status" value="1"/>
</dbReference>
<name>A0A6A6HTI4_9PLEO</name>
<dbReference type="SMART" id="SM00396">
    <property type="entry name" value="ZnF_UBR1"/>
    <property type="match status" value="1"/>
</dbReference>
<accession>A0A6A6HTI4</accession>
<evidence type="ECO:0000259" key="6">
    <source>
        <dbReference type="PROSITE" id="PS51157"/>
    </source>
</evidence>
<evidence type="ECO:0000313" key="8">
    <source>
        <dbReference type="Proteomes" id="UP000800094"/>
    </source>
</evidence>
<keyword evidence="8" id="KW-1185">Reference proteome</keyword>
<dbReference type="GO" id="GO:0005737">
    <property type="term" value="C:cytoplasm"/>
    <property type="evidence" value="ECO:0007669"/>
    <property type="project" value="TreeGrafter"/>
</dbReference>
<dbReference type="OrthoDB" id="10262564at2759"/>
<dbReference type="InterPro" id="IPR040204">
    <property type="entry name" value="UBR7"/>
</dbReference>
<dbReference type="CDD" id="cd19677">
    <property type="entry name" value="UBR-box_UBR7"/>
    <property type="match status" value="1"/>
</dbReference>
<dbReference type="GO" id="GO:0061630">
    <property type="term" value="F:ubiquitin protein ligase activity"/>
    <property type="evidence" value="ECO:0007669"/>
    <property type="project" value="InterPro"/>
</dbReference>
<feature type="zinc finger region" description="UBR-type" evidence="4">
    <location>
        <begin position="52"/>
        <end position="130"/>
    </location>
</feature>
<dbReference type="Proteomes" id="UP000800094">
    <property type="component" value="Unassembled WGS sequence"/>
</dbReference>
<dbReference type="InterPro" id="IPR003126">
    <property type="entry name" value="Znf_UBR"/>
</dbReference>
<evidence type="ECO:0000313" key="7">
    <source>
        <dbReference type="EMBL" id="KAF2240740.1"/>
    </source>
</evidence>
<proteinExistence type="predicted"/>
<evidence type="ECO:0000256" key="1">
    <source>
        <dbReference type="ARBA" id="ARBA00022723"/>
    </source>
</evidence>
<organism evidence="7 8">
    <name type="scientific">Trematosphaeria pertusa</name>
    <dbReference type="NCBI Taxonomy" id="390896"/>
    <lineage>
        <taxon>Eukaryota</taxon>
        <taxon>Fungi</taxon>
        <taxon>Dikarya</taxon>
        <taxon>Ascomycota</taxon>
        <taxon>Pezizomycotina</taxon>
        <taxon>Dothideomycetes</taxon>
        <taxon>Pleosporomycetidae</taxon>
        <taxon>Pleosporales</taxon>
        <taxon>Massarineae</taxon>
        <taxon>Trematosphaeriaceae</taxon>
        <taxon>Trematosphaeria</taxon>
    </lineage>
</organism>
<dbReference type="PANTHER" id="PTHR13513">
    <property type="entry name" value="E3 UBIQUITIN-PROTEIN LIGASE UBR7"/>
    <property type="match status" value="1"/>
</dbReference>
<evidence type="ECO:0000256" key="2">
    <source>
        <dbReference type="ARBA" id="ARBA00022771"/>
    </source>
</evidence>
<evidence type="ECO:0000256" key="4">
    <source>
        <dbReference type="PROSITE-ProRule" id="PRU00508"/>
    </source>
</evidence>
<feature type="region of interest" description="Disordered" evidence="5">
    <location>
        <begin position="544"/>
        <end position="574"/>
    </location>
</feature>
<dbReference type="AlphaFoldDB" id="A0A6A6HTI4"/>
<dbReference type="Pfam" id="PF02207">
    <property type="entry name" value="zf-UBR"/>
    <property type="match status" value="1"/>
</dbReference>
<dbReference type="PROSITE" id="PS51157">
    <property type="entry name" value="ZF_UBR"/>
    <property type="match status" value="1"/>
</dbReference>